<feature type="transmembrane region" description="Helical" evidence="1">
    <location>
        <begin position="34"/>
        <end position="54"/>
    </location>
</feature>
<keyword evidence="1" id="KW-1133">Transmembrane helix</keyword>
<reference evidence="2" key="1">
    <citation type="submission" date="2022-12" db="EMBL/GenBank/DDBJ databases">
        <title>Paraconexibacter alkalitolerans sp. nov. and Baekduia alba sp. nov., isolated from soil and emended description of the genera Paraconexibacter (Chun et al., 2020) and Baekduia (An et al., 2020).</title>
        <authorList>
            <person name="Vieira S."/>
            <person name="Huber K.J."/>
            <person name="Geppert A."/>
            <person name="Wolf J."/>
            <person name="Neumann-Schaal M."/>
            <person name="Muesken M."/>
            <person name="Overmann J."/>
        </authorList>
    </citation>
    <scope>NUCLEOTIDE SEQUENCE</scope>
    <source>
        <strain evidence="2">AEG42_29</strain>
    </source>
</reference>
<dbReference type="AlphaFoldDB" id="A0AAU7AWK4"/>
<evidence type="ECO:0000256" key="1">
    <source>
        <dbReference type="SAM" id="Phobius"/>
    </source>
</evidence>
<organism evidence="2">
    <name type="scientific">Paraconexibacter sp. AEG42_29</name>
    <dbReference type="NCBI Taxonomy" id="2997339"/>
    <lineage>
        <taxon>Bacteria</taxon>
        <taxon>Bacillati</taxon>
        <taxon>Actinomycetota</taxon>
        <taxon>Thermoleophilia</taxon>
        <taxon>Solirubrobacterales</taxon>
        <taxon>Paraconexibacteraceae</taxon>
        <taxon>Paraconexibacter</taxon>
    </lineage>
</organism>
<gene>
    <name evidence="2" type="ORF">DSM112329_02887</name>
</gene>
<proteinExistence type="predicted"/>
<keyword evidence="1" id="KW-0812">Transmembrane</keyword>
<keyword evidence="1" id="KW-0472">Membrane</keyword>
<dbReference type="KEGG" id="parq:DSM112329_02887"/>
<sequence length="56" mass="5459">MGQAIVVALAGGAVVAALGGFALATTDESQGAWRLYLLAVALGGASCLLLLSIAEN</sequence>
<evidence type="ECO:0008006" key="3">
    <source>
        <dbReference type="Google" id="ProtNLM"/>
    </source>
</evidence>
<protein>
    <recommendedName>
        <fullName evidence="3">Major facilitator superfamily (MFS) profile domain-containing protein</fullName>
    </recommendedName>
</protein>
<name>A0AAU7AWK4_9ACTN</name>
<accession>A0AAU7AWK4</accession>
<dbReference type="EMBL" id="CP114014">
    <property type="protein sequence ID" value="XAY06026.1"/>
    <property type="molecule type" value="Genomic_DNA"/>
</dbReference>
<evidence type="ECO:0000313" key="2">
    <source>
        <dbReference type="EMBL" id="XAY06026.1"/>
    </source>
</evidence>